<accession>A0ABU4WM31</accession>
<gene>
    <name evidence="2" type="ORF">MOZ64_01940</name>
</gene>
<evidence type="ECO:0000313" key="3">
    <source>
        <dbReference type="Proteomes" id="UP001285244"/>
    </source>
</evidence>
<reference evidence="2 3" key="1">
    <citation type="submission" date="2022-03" db="EMBL/GenBank/DDBJ databases">
        <title>Novel taxa within the pig intestine.</title>
        <authorList>
            <person name="Wylensek D."/>
            <person name="Bishof K."/>
            <person name="Afrizal A."/>
            <person name="Clavel T."/>
        </authorList>
    </citation>
    <scope>NUCLEOTIDE SEQUENCE [LARGE SCALE GENOMIC DNA]</scope>
    <source>
        <strain evidence="2 3">Cla-KB-P134</strain>
    </source>
</reference>
<feature type="transmembrane region" description="Helical" evidence="1">
    <location>
        <begin position="37"/>
        <end position="56"/>
    </location>
</feature>
<name>A0ABU4WM31_9FIRM</name>
<evidence type="ECO:0000313" key="2">
    <source>
        <dbReference type="EMBL" id="MDX8416605.1"/>
    </source>
</evidence>
<evidence type="ECO:0000256" key="1">
    <source>
        <dbReference type="SAM" id="Phobius"/>
    </source>
</evidence>
<keyword evidence="1" id="KW-0812">Transmembrane</keyword>
<comment type="caution">
    <text evidence="2">The sequence shown here is derived from an EMBL/GenBank/DDBJ whole genome shotgun (WGS) entry which is preliminary data.</text>
</comment>
<organism evidence="2 3">
    <name type="scientific">Absicoccus intestinalis</name>
    <dbReference type="NCBI Taxonomy" id="2926319"/>
    <lineage>
        <taxon>Bacteria</taxon>
        <taxon>Bacillati</taxon>
        <taxon>Bacillota</taxon>
        <taxon>Erysipelotrichia</taxon>
        <taxon>Erysipelotrichales</taxon>
        <taxon>Erysipelotrichaceae</taxon>
        <taxon>Absicoccus</taxon>
    </lineage>
</organism>
<keyword evidence="3" id="KW-1185">Reference proteome</keyword>
<proteinExistence type="predicted"/>
<keyword evidence="1" id="KW-1133">Transmembrane helix</keyword>
<dbReference type="RefSeq" id="WP_320324940.1">
    <property type="nucleotide sequence ID" value="NZ_JALBUS010000002.1"/>
</dbReference>
<keyword evidence="1" id="KW-0472">Membrane</keyword>
<protein>
    <recommendedName>
        <fullName evidence="4">Tat pathway signal sequence domain protein</fullName>
    </recommendedName>
</protein>
<dbReference type="EMBL" id="JALBUS010000002">
    <property type="protein sequence ID" value="MDX8416605.1"/>
    <property type="molecule type" value="Genomic_DNA"/>
</dbReference>
<dbReference type="Proteomes" id="UP001285244">
    <property type="component" value="Unassembled WGS sequence"/>
</dbReference>
<evidence type="ECO:0008006" key="4">
    <source>
        <dbReference type="Google" id="ProtNLM"/>
    </source>
</evidence>
<sequence>MMTNKEWYKRAFSSLHTSPNFTLHLDDRRATRRPKKWAFAGAFMVLILGTSTIYAANIGGIQRTIQIWTHGELTDATLTIDENKGTYTIQDSNGKAIQSGGGVAMDAQGHSRSLTPEEIMEDQANMVSTEKIDGHMYLYYKDQKYDITDQLAHDTYAYITLQDGKKTLYVTVVKSGGVATSENRYVLPNEFHSN</sequence>